<dbReference type="Proteomes" id="UP000236584">
    <property type="component" value="Chromosome"/>
</dbReference>
<dbReference type="RefSeq" id="WP_103426890.1">
    <property type="nucleotide sequence ID" value="NZ_CP026309.1"/>
</dbReference>
<dbReference type="Gene3D" id="1.10.599.10">
    <property type="entry name" value="Aldehyde Ferredoxin Oxidoreductase Protein, subunit A, domain 3"/>
    <property type="match status" value="1"/>
</dbReference>
<keyword evidence="4" id="KW-0479">Metal-binding</keyword>
<dbReference type="InterPro" id="IPR036503">
    <property type="entry name" value="Ald_Fedxn_OxRdtase_N_sf"/>
</dbReference>
<evidence type="ECO:0000256" key="8">
    <source>
        <dbReference type="ARBA" id="ARBA00049934"/>
    </source>
</evidence>
<feature type="domain" description="Aldehyde ferredoxin oxidoreductase N-terminal" evidence="9">
    <location>
        <begin position="5"/>
        <end position="206"/>
    </location>
</feature>
<dbReference type="SMART" id="SM00790">
    <property type="entry name" value="AFOR_N"/>
    <property type="match status" value="1"/>
</dbReference>
<organism evidence="10 11">
    <name type="scientific">Salinigranum rubrum</name>
    <dbReference type="NCBI Taxonomy" id="755307"/>
    <lineage>
        <taxon>Archaea</taxon>
        <taxon>Methanobacteriati</taxon>
        <taxon>Methanobacteriota</taxon>
        <taxon>Stenosarchaea group</taxon>
        <taxon>Halobacteria</taxon>
        <taxon>Halobacteriales</taxon>
        <taxon>Haloferacaceae</taxon>
        <taxon>Salinigranum</taxon>
    </lineage>
</organism>
<sequence>MRHAKGPLLSIDLTDRTTSEADITDVLASFIGGRGVGTKLAHDRVPFDADPLGEENRLYFTTGPMQHSQMSFTGRMNATAVSPLTDGLFSSNAGGFMSRNFTATGYGAVELRGASDELLALHVTDEGVEFEPVPDLAGATTSETVEYVEESQGLEAEHVANIGPAGENEVRFASIMTSESRAFGRGGLGAVLGAKGVKLITFDGDSTQEVDIPPIQMDVHREAATDDHIMKRQGTTSVTDLGNEVSALPTRYFSELQFEGVEGINGDRVEEKKFKKGTCSACAFACKLPTKDEERGVETEGPEFETVMSFGSNCAVDDIVDVMQSNELCDQLGMDTISAGDTVAAYLASEDEFGNVELVHETVEKIAHREGVGDLLAEGVARCHEELGVENWSVKGLEFPGHDGRTLQGQGLSFAVANRGADHMYATFYALEYPLVDKDQAMDPSGLDAKPQRLIDRENHHAVLDSGVVCKFSRGFVTDERLAELLGEEFDDLMAVGSRIVDLERHFNNQRGLDRDADTLPYELPGIEEALDDYYTARGWTAEGTVPDGRLAGSGGAAPADD</sequence>
<evidence type="ECO:0000256" key="6">
    <source>
        <dbReference type="ARBA" id="ARBA00023004"/>
    </source>
</evidence>
<dbReference type="OrthoDB" id="30771at2157"/>
<dbReference type="Pfam" id="PF01314">
    <property type="entry name" value="AFOR_C"/>
    <property type="match status" value="1"/>
</dbReference>
<dbReference type="PANTHER" id="PTHR30038">
    <property type="entry name" value="ALDEHYDE FERREDOXIN OXIDOREDUCTASE"/>
    <property type="match status" value="1"/>
</dbReference>
<dbReference type="EMBL" id="CP026309">
    <property type="protein sequence ID" value="AUV83201.1"/>
    <property type="molecule type" value="Genomic_DNA"/>
</dbReference>
<reference evidence="10 11" key="1">
    <citation type="submission" date="2018-01" db="EMBL/GenBank/DDBJ databases">
        <title>Complete genome sequence of Salinigranum rubrum GX10T, an extremely halophilic archaeon isolated from a marine solar saltern.</title>
        <authorList>
            <person name="Han S."/>
        </authorList>
    </citation>
    <scope>NUCLEOTIDE SEQUENCE [LARGE SCALE GENOMIC DNA]</scope>
    <source>
        <strain evidence="10 11">GX10</strain>
    </source>
</reference>
<keyword evidence="6" id="KW-0408">Iron</keyword>
<comment type="cofactor">
    <cofactor evidence="1">
        <name>[4Fe-4S] cluster</name>
        <dbReference type="ChEBI" id="CHEBI:49883"/>
    </cofactor>
</comment>
<keyword evidence="3" id="KW-0004">4Fe-4S</keyword>
<keyword evidence="11" id="KW-1185">Reference proteome</keyword>
<comment type="cofactor">
    <cofactor evidence="8">
        <name>tungstopterin</name>
        <dbReference type="ChEBI" id="CHEBI:30402"/>
    </cofactor>
</comment>
<evidence type="ECO:0000259" key="9">
    <source>
        <dbReference type="SMART" id="SM00790"/>
    </source>
</evidence>
<dbReference type="InterPro" id="IPR051919">
    <property type="entry name" value="W-dependent_AOR"/>
</dbReference>
<dbReference type="Pfam" id="PF02730">
    <property type="entry name" value="AFOR_N"/>
    <property type="match status" value="1"/>
</dbReference>
<evidence type="ECO:0000256" key="3">
    <source>
        <dbReference type="ARBA" id="ARBA00022485"/>
    </source>
</evidence>
<dbReference type="Gene3D" id="3.60.9.10">
    <property type="entry name" value="Aldehyde ferredoxin oxidoreductase, N-terminal domain"/>
    <property type="match status" value="1"/>
</dbReference>
<evidence type="ECO:0000256" key="2">
    <source>
        <dbReference type="ARBA" id="ARBA00011032"/>
    </source>
</evidence>
<evidence type="ECO:0000313" key="11">
    <source>
        <dbReference type="Proteomes" id="UP000236584"/>
    </source>
</evidence>
<dbReference type="GO" id="GO:0009055">
    <property type="term" value="F:electron transfer activity"/>
    <property type="evidence" value="ECO:0007669"/>
    <property type="project" value="InterPro"/>
</dbReference>
<dbReference type="GO" id="GO:0051539">
    <property type="term" value="F:4 iron, 4 sulfur cluster binding"/>
    <property type="evidence" value="ECO:0007669"/>
    <property type="project" value="UniProtKB-KW"/>
</dbReference>
<evidence type="ECO:0000256" key="5">
    <source>
        <dbReference type="ARBA" id="ARBA00023002"/>
    </source>
</evidence>
<name>A0A2I8VMQ5_9EURY</name>
<dbReference type="InterPro" id="IPR001203">
    <property type="entry name" value="OxRdtase_Ald_Fedxn_C"/>
</dbReference>
<comment type="similarity">
    <text evidence="2">Belongs to the AOR/FOR family.</text>
</comment>
<dbReference type="PANTHER" id="PTHR30038:SF7">
    <property type="entry name" value="TUNGSTEN-CONTAINING GLYCERALDEHYDE-3-PHOSPHATE:FERREDOXIN OXIDOREDUCTASE"/>
    <property type="match status" value="1"/>
</dbReference>
<dbReference type="KEGG" id="srub:C2R22_17400"/>
<accession>A0A2I8VMQ5</accession>
<evidence type="ECO:0000256" key="7">
    <source>
        <dbReference type="ARBA" id="ARBA00023014"/>
    </source>
</evidence>
<dbReference type="SUPFAM" id="SSF48310">
    <property type="entry name" value="Aldehyde ferredoxin oxidoreductase, C-terminal domains"/>
    <property type="match status" value="1"/>
</dbReference>
<protein>
    <submittedName>
        <fullName evidence="10">Aldehyde ferredoxin oxidoreductase</fullName>
    </submittedName>
</protein>
<evidence type="ECO:0000256" key="1">
    <source>
        <dbReference type="ARBA" id="ARBA00001966"/>
    </source>
</evidence>
<dbReference type="GeneID" id="35593906"/>
<dbReference type="InterPro" id="IPR036021">
    <property type="entry name" value="Tungsten_al_ferr_oxy-like_C"/>
</dbReference>
<evidence type="ECO:0000256" key="4">
    <source>
        <dbReference type="ARBA" id="ARBA00022723"/>
    </source>
</evidence>
<keyword evidence="5" id="KW-0560">Oxidoreductase</keyword>
<dbReference type="Gene3D" id="1.10.569.10">
    <property type="entry name" value="Aldehyde Ferredoxin Oxidoreductase Protein, subunit A, domain 2"/>
    <property type="match status" value="1"/>
</dbReference>
<dbReference type="InterPro" id="IPR013984">
    <property type="entry name" value="Ald_Fedxn_OxRdtase_dom2"/>
</dbReference>
<dbReference type="GO" id="GO:0016625">
    <property type="term" value="F:oxidoreductase activity, acting on the aldehyde or oxo group of donors, iron-sulfur protein as acceptor"/>
    <property type="evidence" value="ECO:0007669"/>
    <property type="project" value="InterPro"/>
</dbReference>
<dbReference type="GO" id="GO:0046872">
    <property type="term" value="F:metal ion binding"/>
    <property type="evidence" value="ECO:0007669"/>
    <property type="project" value="UniProtKB-KW"/>
</dbReference>
<keyword evidence="7" id="KW-0411">Iron-sulfur</keyword>
<proteinExistence type="inferred from homology"/>
<dbReference type="SUPFAM" id="SSF56228">
    <property type="entry name" value="Aldehyde ferredoxin oxidoreductase, N-terminal domain"/>
    <property type="match status" value="1"/>
</dbReference>
<dbReference type="InterPro" id="IPR013983">
    <property type="entry name" value="Ald_Fedxn_OxRdtase_N"/>
</dbReference>
<dbReference type="AlphaFoldDB" id="A0A2I8VMQ5"/>
<dbReference type="InterPro" id="IPR013985">
    <property type="entry name" value="Ald_Fedxn_OxRdtase_dom3"/>
</dbReference>
<evidence type="ECO:0000313" key="10">
    <source>
        <dbReference type="EMBL" id="AUV83201.1"/>
    </source>
</evidence>
<gene>
    <name evidence="10" type="ORF">C2R22_17400</name>
</gene>